<evidence type="ECO:0000313" key="4">
    <source>
        <dbReference type="Proteomes" id="UP000270697"/>
    </source>
</evidence>
<keyword evidence="4" id="KW-1185">Reference proteome</keyword>
<accession>A0A1I5KDE6</accession>
<reference evidence="2 3" key="1">
    <citation type="submission" date="2016-10" db="EMBL/GenBank/DDBJ databases">
        <authorList>
            <person name="de Groot N.N."/>
        </authorList>
    </citation>
    <scope>NUCLEOTIDE SEQUENCE [LARGE SCALE GENOMIC DNA]</scope>
    <source>
        <strain evidence="2 3">CPCC 201259</strain>
    </source>
</reference>
<protein>
    <recommendedName>
        <fullName evidence="5">NACHT domain-containing protein</fullName>
    </recommendedName>
</protein>
<dbReference type="STRING" id="455193.SAMN05421805_12657"/>
<evidence type="ECO:0000313" key="2">
    <source>
        <dbReference type="EMBL" id="SFO82636.1"/>
    </source>
</evidence>
<dbReference type="Proteomes" id="UP000199398">
    <property type="component" value="Unassembled WGS sequence"/>
</dbReference>
<dbReference type="Gene3D" id="3.40.50.300">
    <property type="entry name" value="P-loop containing nucleotide triphosphate hydrolases"/>
    <property type="match status" value="1"/>
</dbReference>
<sequence>MFGSAPSVYLRLESAYRSTPPEQQVSTHVGIACLDFQLRFLCLLSAATLKQRHTTRLRRQPGLGEFIAYLRKAHNTLAGDGTILESRLRDGLAAILGHIDSGVPGTVELRTFKQLRDHISHGGPEPDNPECKAAVNSLIQAISSQITSVLTDFEIRFTSEHPDVHRPSLNFSNDAIPLWPLFYADSDGNLCLFARWRPNKAPSYLWPNAGVHRQCPEDEATRNALHDFLTPPTSDNAALRYAQDINNDLAGFVERGEEPQLSESDDIVYTWRKATSEGTIQRRDHFRLGPNDERQWRSPAGWVTYQHYLRELANWKMVARRLSYSFHSIDKRLVDDERTRLGWSDSGSIHPVNATVNVTDLDREAPSTKNFSDLISNVDRDVDSNRGTPLVYFITGEAGIGKTRAMVDAAKKRAAEIADSPDKAPNKPLFLYVRSTGQVLDHLQTVINAAVNATQNLNDESVKALCRNGLMVLLIDGFDELLGGSGYADAVGSLAPWLEALGGRGVVVVSSRSSYYLNQYRSSLQKSISKNRPVDARHRIAEIQPWTQEEVTNFVRSYGIDKSEVFRLNEQDRELLHLPFFARAFVEMRLSGEVDDWQAESLPERLLSQYLRREESKLNSDGRHTALLDQQQLRQTFRNIAEIMAQSGEREIDPSDLEYAAEMVVGDLEGQERLRSRLTVLCGLSVDAHDGSSTPRRFTFQHELFYDQFLADAIAQYLPAQGQGHFARMLRESHWRPATVNALIRSGIDQLQEALESLQERDLLERDGNRSEIASSNLGALWAAMISNTKRFPHSVLHGATFEVLDLRDVDCQDGVLRDCVAEELMLPSSLHWDLTLDETQIGQLTLGRADLDLSTLRFANSINVKQMLLAGELAYRPGDIRNRLRERGVESIPADPRDSHNELAESTEHFLSKLEHGGENSIIIRESDSQPATGHKKWTQHYGPDHWKSFIKQLEQAELVSIEPMPASGSKKLRIRFQVTPKIIRENTTGDDRVHAFWEQIRA</sequence>
<dbReference type="EMBL" id="FOUP01000026">
    <property type="protein sequence ID" value="SFO82636.1"/>
    <property type="molecule type" value="Genomic_DNA"/>
</dbReference>
<dbReference type="Proteomes" id="UP000270697">
    <property type="component" value="Unassembled WGS sequence"/>
</dbReference>
<evidence type="ECO:0000313" key="3">
    <source>
        <dbReference type="Proteomes" id="UP000199398"/>
    </source>
</evidence>
<proteinExistence type="predicted"/>
<dbReference type="SUPFAM" id="SSF52540">
    <property type="entry name" value="P-loop containing nucleoside triphosphate hydrolases"/>
    <property type="match status" value="1"/>
</dbReference>
<evidence type="ECO:0008006" key="5">
    <source>
        <dbReference type="Google" id="ProtNLM"/>
    </source>
</evidence>
<organism evidence="2 3">
    <name type="scientific">Saccharopolyspora antimicrobica</name>
    <dbReference type="NCBI Taxonomy" id="455193"/>
    <lineage>
        <taxon>Bacteria</taxon>
        <taxon>Bacillati</taxon>
        <taxon>Actinomycetota</taxon>
        <taxon>Actinomycetes</taxon>
        <taxon>Pseudonocardiales</taxon>
        <taxon>Pseudonocardiaceae</taxon>
        <taxon>Saccharopolyspora</taxon>
    </lineage>
</organism>
<name>A0A1I5KDE6_9PSEU</name>
<gene>
    <name evidence="1" type="ORF">ATL45_0184</name>
    <name evidence="2" type="ORF">SAMN05421805_12657</name>
</gene>
<dbReference type="InterPro" id="IPR027417">
    <property type="entry name" value="P-loop_NTPase"/>
</dbReference>
<dbReference type="AlphaFoldDB" id="A0A1I5KDE6"/>
<reference evidence="1 4" key="2">
    <citation type="submission" date="2018-10" db="EMBL/GenBank/DDBJ databases">
        <title>Sequencing the genomes of 1000 actinobacteria strains.</title>
        <authorList>
            <person name="Klenk H.-P."/>
        </authorList>
    </citation>
    <scope>NUCLEOTIDE SEQUENCE [LARGE SCALE GENOMIC DNA]</scope>
    <source>
        <strain evidence="1 4">DSM 45119</strain>
    </source>
</reference>
<evidence type="ECO:0000313" key="1">
    <source>
        <dbReference type="EMBL" id="RKT81945.1"/>
    </source>
</evidence>
<dbReference type="EMBL" id="RBXX01000002">
    <property type="protein sequence ID" value="RKT81945.1"/>
    <property type="molecule type" value="Genomic_DNA"/>
</dbReference>